<dbReference type="Pfam" id="PF13181">
    <property type="entry name" value="TPR_8"/>
    <property type="match status" value="1"/>
</dbReference>
<feature type="region of interest" description="Disordered" evidence="4">
    <location>
        <begin position="940"/>
        <end position="1162"/>
    </location>
</feature>
<feature type="region of interest" description="Disordered" evidence="4">
    <location>
        <begin position="426"/>
        <end position="449"/>
    </location>
</feature>
<feature type="compositionally biased region" description="Basic residues" evidence="4">
    <location>
        <begin position="993"/>
        <end position="1009"/>
    </location>
</feature>
<dbReference type="GO" id="GO:0006368">
    <property type="term" value="P:transcription elongation by RNA polymerase II"/>
    <property type="evidence" value="ECO:0007669"/>
    <property type="project" value="TreeGrafter"/>
</dbReference>
<comment type="caution">
    <text evidence="5">The sequence shown here is derived from an EMBL/GenBank/DDBJ whole genome shotgun (WGS) entry which is preliminary data.</text>
</comment>
<dbReference type="GO" id="GO:0006355">
    <property type="term" value="P:regulation of DNA-templated transcription"/>
    <property type="evidence" value="ECO:0007669"/>
    <property type="project" value="InterPro"/>
</dbReference>
<dbReference type="GO" id="GO:0016593">
    <property type="term" value="C:Cdc73/Paf1 complex"/>
    <property type="evidence" value="ECO:0007669"/>
    <property type="project" value="TreeGrafter"/>
</dbReference>
<evidence type="ECO:0000313" key="6">
    <source>
        <dbReference type="Proteomes" id="UP001201812"/>
    </source>
</evidence>
<feature type="compositionally biased region" description="Low complexity" evidence="4">
    <location>
        <begin position="1066"/>
        <end position="1129"/>
    </location>
</feature>
<dbReference type="InterPro" id="IPR019734">
    <property type="entry name" value="TPR_rpt"/>
</dbReference>
<accession>A0AAD4N0A4</accession>
<proteinExistence type="predicted"/>
<dbReference type="SUPFAM" id="SSF81901">
    <property type="entry name" value="HCP-like"/>
    <property type="match status" value="1"/>
</dbReference>
<dbReference type="Pfam" id="PF00515">
    <property type="entry name" value="TPR_1"/>
    <property type="match status" value="1"/>
</dbReference>
<gene>
    <name evidence="5" type="ORF">DdX_12616</name>
</gene>
<dbReference type="Gene3D" id="1.25.40.10">
    <property type="entry name" value="Tetratricopeptide repeat domain"/>
    <property type="match status" value="4"/>
</dbReference>
<feature type="compositionally biased region" description="Basic and acidic residues" evidence="4">
    <location>
        <begin position="940"/>
        <end position="957"/>
    </location>
</feature>
<reference evidence="5" key="1">
    <citation type="submission" date="2022-01" db="EMBL/GenBank/DDBJ databases">
        <title>Genome Sequence Resource for Two Populations of Ditylenchus destructor, the Migratory Endoparasitic Phytonematode.</title>
        <authorList>
            <person name="Zhang H."/>
            <person name="Lin R."/>
            <person name="Xie B."/>
        </authorList>
    </citation>
    <scope>NUCLEOTIDE SEQUENCE</scope>
    <source>
        <strain evidence="5">BazhouSP</strain>
    </source>
</reference>
<feature type="compositionally biased region" description="Basic and acidic residues" evidence="4">
    <location>
        <begin position="1151"/>
        <end position="1162"/>
    </location>
</feature>
<organism evidence="5 6">
    <name type="scientific">Ditylenchus destructor</name>
    <dbReference type="NCBI Taxonomy" id="166010"/>
    <lineage>
        <taxon>Eukaryota</taxon>
        <taxon>Metazoa</taxon>
        <taxon>Ecdysozoa</taxon>
        <taxon>Nematoda</taxon>
        <taxon>Chromadorea</taxon>
        <taxon>Rhabditida</taxon>
        <taxon>Tylenchina</taxon>
        <taxon>Tylenchomorpha</taxon>
        <taxon>Sphaerularioidea</taxon>
        <taxon>Anguinidae</taxon>
        <taxon>Anguininae</taxon>
        <taxon>Ditylenchus</taxon>
    </lineage>
</organism>
<feature type="repeat" description="TPR" evidence="3">
    <location>
        <begin position="371"/>
        <end position="404"/>
    </location>
</feature>
<dbReference type="InterPro" id="IPR011990">
    <property type="entry name" value="TPR-like_helical_dom_sf"/>
</dbReference>
<evidence type="ECO:0000256" key="1">
    <source>
        <dbReference type="ARBA" id="ARBA00022737"/>
    </source>
</evidence>
<dbReference type="SMART" id="SM00028">
    <property type="entry name" value="TPR"/>
    <property type="match status" value="10"/>
</dbReference>
<dbReference type="Proteomes" id="UP001201812">
    <property type="component" value="Unassembled WGS sequence"/>
</dbReference>
<dbReference type="EMBL" id="JAKKPZ010000042">
    <property type="protein sequence ID" value="KAI1707237.1"/>
    <property type="molecule type" value="Genomic_DNA"/>
</dbReference>
<dbReference type="InterPro" id="IPR013105">
    <property type="entry name" value="TPR_2"/>
</dbReference>
<dbReference type="Pfam" id="PF13424">
    <property type="entry name" value="TPR_12"/>
    <property type="match status" value="1"/>
</dbReference>
<dbReference type="Pfam" id="PF07719">
    <property type="entry name" value="TPR_2"/>
    <property type="match status" value="1"/>
</dbReference>
<dbReference type="FunFam" id="1.25.40.10:FF:000289">
    <property type="entry name" value="RNA polymerase-associated protein CTR9 homolog"/>
    <property type="match status" value="1"/>
</dbReference>
<dbReference type="FunFam" id="1.25.40.10:FF:000322">
    <property type="entry name" value="RNA polymerase-associated protein CTR9 homolog"/>
    <property type="match status" value="1"/>
</dbReference>
<feature type="repeat" description="TPR" evidence="3">
    <location>
        <begin position="213"/>
        <end position="246"/>
    </location>
</feature>
<keyword evidence="6" id="KW-1185">Reference proteome</keyword>
<dbReference type="PROSITE" id="PS50293">
    <property type="entry name" value="TPR_REGION"/>
    <property type="match status" value="2"/>
</dbReference>
<evidence type="ECO:0000256" key="2">
    <source>
        <dbReference type="ARBA" id="ARBA00022803"/>
    </source>
</evidence>
<dbReference type="InterPro" id="IPR031101">
    <property type="entry name" value="Ctr9"/>
</dbReference>
<evidence type="ECO:0000256" key="3">
    <source>
        <dbReference type="PROSITE-ProRule" id="PRU00339"/>
    </source>
</evidence>
<dbReference type="PANTHER" id="PTHR14027">
    <property type="entry name" value="RNA POLYMERASE-ASSOCIATED PROTEIN CTR9"/>
    <property type="match status" value="1"/>
</dbReference>
<dbReference type="PROSITE" id="PS50005">
    <property type="entry name" value="TPR"/>
    <property type="match status" value="2"/>
</dbReference>
<dbReference type="SUPFAM" id="SSF48452">
    <property type="entry name" value="TPR-like"/>
    <property type="match status" value="2"/>
</dbReference>
<dbReference type="GO" id="GO:0000993">
    <property type="term" value="F:RNA polymerase II complex binding"/>
    <property type="evidence" value="ECO:0007669"/>
    <property type="project" value="TreeGrafter"/>
</dbReference>
<keyword evidence="1" id="KW-0677">Repeat</keyword>
<evidence type="ECO:0000313" key="5">
    <source>
        <dbReference type="EMBL" id="KAI1707237.1"/>
    </source>
</evidence>
<sequence length="1162" mass="131159">MSQAGYLPKSSIVIPLKNSAEDEIIEINFDDLPEGEEVLQILRGERAALHYWLDLALEYYRAGFISDFVKILEQSGGDAGLDYQDYEKDQMRALDMLAAYYVIQGKNERSKEKRKEWFTKATLLYTTADKIIMYDQNHLLGRAYFCLLEGNKIDQADAQFNFVINQAGQAPMDSGKSIPAMMGKACIAFSKKEYKTALSYYKKCLRLNHNCPADVRVGMGYCLSKMGKHDKARLAFERALEIEPSNVAAVVATAVLDINTLASEGIKNGIQGLSLAYQTEPENPMVLNHLANHFFYKNDLVKTEQLAWHAFQLTDNEQMRAESCYQLARCFHKKATMDKENDTLTEQTTANFDKAFRYYYQATQFNHPKFILPHFGLGQIYIHREEYDNAIASFEKVLKVAPNNYETLSVLGSLYTFVDQREQKSAAMTVPGTDAKTAPNATGPKGERAEKAREILKKVVEMSPDDIEALIELAHLQEHVDPQGSLKLYERVADLLQNKESIEIPPEIQNNIGALHFILGRTAEAKSYFESARNFVVTEIENHNDETTALLISITYNLGRANEALCQFDEAEKLYREVIKQRHNYLDCVLRLGCLSRDRGDTHTASLLFKEAMSSNPKHPDPWTLIGNMHMAKNELGPAQKKFEQILRLQNHDSYSLVALGNIWLETLFLSRTKEKDGLYRERAQLMFVKALKLRPKNIWAANGIGCLLAQRGEILEARDVFSQVREATADFPDVWINVAHIYMEQKQYVSALQMYKNCMSKFKRHNDVNLMMYIARAYWKAGKFAESRAYVENAMIEAPENLLYKFNHAVILQRMATDCLKDEKSTLAQVTKAMDDLKISERTFNYIAATSAEVIVRFRYISRTICTNEAQACNDLLKQARTYLQRAQTKDEEERKQREKQEEERRALLKQREIEEEARREQTKRELEALKQQRQQFVEKTKEILKMPEVVPEKRGRGGGGGGRKKKEDRDEFVNDSSDLGEYEGEGGEGRKRAKDKGSRKRRERKQRGSSDEEEAGAAQKRRTKQRREDKELDEIPLRKRGKIKSKAFLSSSEDSSSDNENKAKPSQQSAASSPAEQSPAGEKSPAPSSPAASSPGEKSPAASSPGEKSPAGSSPAASPPGEQSPGGKSPGEQSPGGKSPGDQSPGEKSPAKSSDEELSS</sequence>
<keyword evidence="2 3" id="KW-0802">TPR repeat</keyword>
<name>A0AAD4N0A4_9BILA</name>
<protein>
    <submittedName>
        <fullName evidence="5">Tetratricopeptide repeat domain-containing protein</fullName>
    </submittedName>
</protein>
<dbReference type="PANTHER" id="PTHR14027:SF2">
    <property type="entry name" value="RNA POLYMERASE-ASSOCIATED PROTEIN CTR9 HOMOLOG"/>
    <property type="match status" value="1"/>
</dbReference>
<feature type="compositionally biased region" description="Basic and acidic residues" evidence="4">
    <location>
        <begin position="1028"/>
        <end position="1039"/>
    </location>
</feature>
<evidence type="ECO:0000256" key="4">
    <source>
        <dbReference type="SAM" id="MobiDB-lite"/>
    </source>
</evidence>
<dbReference type="AlphaFoldDB" id="A0AAD4N0A4"/>